<keyword evidence="2" id="KW-1185">Reference proteome</keyword>
<dbReference type="RefSeq" id="XP_016629211.1">
    <property type="nucleotide sequence ID" value="XM_016779500.1"/>
</dbReference>
<organism evidence="1 2">
    <name type="scientific">Fonsecaea multimorphosa CBS 102226</name>
    <dbReference type="NCBI Taxonomy" id="1442371"/>
    <lineage>
        <taxon>Eukaryota</taxon>
        <taxon>Fungi</taxon>
        <taxon>Dikarya</taxon>
        <taxon>Ascomycota</taxon>
        <taxon>Pezizomycotina</taxon>
        <taxon>Eurotiomycetes</taxon>
        <taxon>Chaetothyriomycetidae</taxon>
        <taxon>Chaetothyriales</taxon>
        <taxon>Herpotrichiellaceae</taxon>
        <taxon>Fonsecaea</taxon>
    </lineage>
</organism>
<dbReference type="VEuPathDB" id="FungiDB:Z520_09004"/>
<dbReference type="AlphaFoldDB" id="A0A0D2KEE2"/>
<evidence type="ECO:0000313" key="2">
    <source>
        <dbReference type="Proteomes" id="UP000053411"/>
    </source>
</evidence>
<proteinExistence type="predicted"/>
<protein>
    <submittedName>
        <fullName evidence="1">Uncharacterized protein</fullName>
    </submittedName>
</protein>
<evidence type="ECO:0000313" key="1">
    <source>
        <dbReference type="EMBL" id="KIX95088.1"/>
    </source>
</evidence>
<name>A0A0D2KEE2_9EURO</name>
<reference evidence="1 2" key="1">
    <citation type="submission" date="2015-01" db="EMBL/GenBank/DDBJ databases">
        <title>The Genome Sequence of Fonsecaea multimorphosa CBS 102226.</title>
        <authorList>
            <consortium name="The Broad Institute Genomics Platform"/>
            <person name="Cuomo C."/>
            <person name="de Hoog S."/>
            <person name="Gorbushina A."/>
            <person name="Stielow B."/>
            <person name="Teixiera M."/>
            <person name="Abouelleil A."/>
            <person name="Chapman S.B."/>
            <person name="Priest M."/>
            <person name="Young S.K."/>
            <person name="Wortman J."/>
            <person name="Nusbaum C."/>
            <person name="Birren B."/>
        </authorList>
    </citation>
    <scope>NUCLEOTIDE SEQUENCE [LARGE SCALE GENOMIC DNA]</scope>
    <source>
        <strain evidence="1 2">CBS 102226</strain>
    </source>
</reference>
<sequence>MAKTYLVLHVQQPSRVRPPVELQPGIEVMVNVSNSRLRCHTNITAGRRVGGILGLRRWSATINVTTQELLPCDTLLVRNGKLGNGGTYLEFTMMNLNPLKHAIYVLNLSSP</sequence>
<dbReference type="EMBL" id="KN848083">
    <property type="protein sequence ID" value="KIX95088.1"/>
    <property type="molecule type" value="Genomic_DNA"/>
</dbReference>
<accession>A0A0D2KEE2</accession>
<gene>
    <name evidence="1" type="ORF">Z520_09004</name>
</gene>
<dbReference type="Proteomes" id="UP000053411">
    <property type="component" value="Unassembled WGS sequence"/>
</dbReference>
<dbReference type="GeneID" id="27714750"/>